<evidence type="ECO:0000313" key="1">
    <source>
        <dbReference type="EMBL" id="BBM48668.1"/>
    </source>
</evidence>
<evidence type="ECO:0000313" key="2">
    <source>
        <dbReference type="Proteomes" id="UP000321397"/>
    </source>
</evidence>
<dbReference type="RefSeq" id="WP_146962189.1">
    <property type="nucleotide sequence ID" value="NZ_AP019834.1"/>
</dbReference>
<sequence length="511" mass="59597">MFELKNETVIEICDLPLQWIPKIELYYPDLPQFPIMYVHFLINDERIIACPVSVSFKIHNDKCDAVFLVLVNQNPSQAVIDAITEEIENRIGFSDRITLQTVIGCCKGNNDYIGILTDLWQYIEKSYGTSIPYGRFYEEIYSIPRFVAAWRPKTGRQSEMRMLYNFMSTFGEDVVFPDNWSHLEYYAIPTYTDVRKKDYSDFPTFKKLHHSMTQLFRLDFTNSVTIGGTTFNVMPKAWKQNKNDFITNVSGKYYSAGTISEEDKYFAEILVDAFNRHPWRAAYFISAFLNIEQTDYRTWSKDFFKDFYNSGNKLKGYSEKVMACFLQQGFAKDEIIPIDTWIETFYLFPLGIETRSDFYDDFDMLGKLERVIWLASQSNKTNMKNFFNILWCQRYGTIGNRELRGVNPLACSLCKLSHTCIGLSKKLSDNVLISNTLTPNDFKTLPKPKMDDVSFICLLESNIPKKLYKKFRDSWCLTDEFSGYLMTSNNSFPASIVSKEIITVKEFINNF</sequence>
<dbReference type="AlphaFoldDB" id="A0A510KAI0"/>
<accession>A0A510KAI0</accession>
<protein>
    <submittedName>
        <fullName evidence="1">Uncharacterized protein</fullName>
    </submittedName>
</protein>
<dbReference type="Proteomes" id="UP000321397">
    <property type="component" value="Chromosome"/>
</dbReference>
<dbReference type="EMBL" id="AP019834">
    <property type="protein sequence ID" value="BBM48668.1"/>
    <property type="molecule type" value="Genomic_DNA"/>
</dbReference>
<organism evidence="1 2">
    <name type="scientific">Leptotrichia wadei</name>
    <dbReference type="NCBI Taxonomy" id="157687"/>
    <lineage>
        <taxon>Bacteria</taxon>
        <taxon>Fusobacteriati</taxon>
        <taxon>Fusobacteriota</taxon>
        <taxon>Fusobacteriia</taxon>
        <taxon>Fusobacteriales</taxon>
        <taxon>Leptotrichiaceae</taxon>
        <taxon>Leptotrichia</taxon>
    </lineage>
</organism>
<reference evidence="1 2" key="1">
    <citation type="submission" date="2019-07" db="EMBL/GenBank/DDBJ databases">
        <title>Complete Genome Sequence of Leptotrichia wadei Strain JMUB3933.</title>
        <authorList>
            <person name="Watanabe S."/>
            <person name="Cui L."/>
        </authorList>
    </citation>
    <scope>NUCLEOTIDE SEQUENCE [LARGE SCALE GENOMIC DNA]</scope>
    <source>
        <strain evidence="1 2">JMUB3933</strain>
    </source>
</reference>
<name>A0A510KAI0_9FUSO</name>
<proteinExistence type="predicted"/>
<gene>
    <name evidence="1" type="ORF">JMUB3933_2194</name>
</gene>